<keyword evidence="3" id="KW-1185">Reference proteome</keyword>
<organism evidence="2 3">
    <name type="scientific">Datura stramonium</name>
    <name type="common">Jimsonweed</name>
    <name type="synonym">Common thornapple</name>
    <dbReference type="NCBI Taxonomy" id="4076"/>
    <lineage>
        <taxon>Eukaryota</taxon>
        <taxon>Viridiplantae</taxon>
        <taxon>Streptophyta</taxon>
        <taxon>Embryophyta</taxon>
        <taxon>Tracheophyta</taxon>
        <taxon>Spermatophyta</taxon>
        <taxon>Magnoliopsida</taxon>
        <taxon>eudicotyledons</taxon>
        <taxon>Gunneridae</taxon>
        <taxon>Pentapetalae</taxon>
        <taxon>asterids</taxon>
        <taxon>lamiids</taxon>
        <taxon>Solanales</taxon>
        <taxon>Solanaceae</taxon>
        <taxon>Solanoideae</taxon>
        <taxon>Datureae</taxon>
        <taxon>Datura</taxon>
    </lineage>
</organism>
<sequence>MEKWRSATGGFFGGAAMLACWLFSTRPGWSTVDQRKRRERGEDGGFTGGGKNGGEGVWTKIGQRGVDGWCAGEMTGAVTAVTGRMRGRREWFWEVMSWKLRRNKSGPPKKRLLAEVGLRGRGGKGDGVVVNGKNDERGRKLLRR</sequence>
<accession>A0ABS8TQR1</accession>
<feature type="compositionally biased region" description="Gly residues" evidence="1">
    <location>
        <begin position="44"/>
        <end position="56"/>
    </location>
</feature>
<feature type="compositionally biased region" description="Basic and acidic residues" evidence="1">
    <location>
        <begin position="133"/>
        <end position="144"/>
    </location>
</feature>
<evidence type="ECO:0000313" key="2">
    <source>
        <dbReference type="EMBL" id="MCD7473209.1"/>
    </source>
</evidence>
<gene>
    <name evidence="2" type="ORF">HAX54_014866</name>
</gene>
<name>A0ABS8TQR1_DATST</name>
<proteinExistence type="predicted"/>
<dbReference type="EMBL" id="JACEIK010001936">
    <property type="protein sequence ID" value="MCD7473209.1"/>
    <property type="molecule type" value="Genomic_DNA"/>
</dbReference>
<evidence type="ECO:0000313" key="3">
    <source>
        <dbReference type="Proteomes" id="UP000823775"/>
    </source>
</evidence>
<reference evidence="2 3" key="1">
    <citation type="journal article" date="2021" name="BMC Genomics">
        <title>Datura genome reveals duplications of psychoactive alkaloid biosynthetic genes and high mutation rate following tissue culture.</title>
        <authorList>
            <person name="Rajewski A."/>
            <person name="Carter-House D."/>
            <person name="Stajich J."/>
            <person name="Litt A."/>
        </authorList>
    </citation>
    <scope>NUCLEOTIDE SEQUENCE [LARGE SCALE GENOMIC DNA]</scope>
    <source>
        <strain evidence="2">AR-01</strain>
    </source>
</reference>
<feature type="compositionally biased region" description="Basic and acidic residues" evidence="1">
    <location>
        <begin position="33"/>
        <end position="43"/>
    </location>
</feature>
<feature type="region of interest" description="Disordered" evidence="1">
    <location>
        <begin position="122"/>
        <end position="144"/>
    </location>
</feature>
<comment type="caution">
    <text evidence="2">The sequence shown here is derived from an EMBL/GenBank/DDBJ whole genome shotgun (WGS) entry which is preliminary data.</text>
</comment>
<feature type="region of interest" description="Disordered" evidence="1">
    <location>
        <begin position="32"/>
        <end position="58"/>
    </location>
</feature>
<protein>
    <submittedName>
        <fullName evidence="2">Uncharacterized protein</fullName>
    </submittedName>
</protein>
<evidence type="ECO:0000256" key="1">
    <source>
        <dbReference type="SAM" id="MobiDB-lite"/>
    </source>
</evidence>
<dbReference type="Proteomes" id="UP000823775">
    <property type="component" value="Unassembled WGS sequence"/>
</dbReference>
<dbReference type="PROSITE" id="PS51257">
    <property type="entry name" value="PROKAR_LIPOPROTEIN"/>
    <property type="match status" value="1"/>
</dbReference>